<organism evidence="2 3">
    <name type="scientific">Actinomadura craniellae</name>
    <dbReference type="NCBI Taxonomy" id="2231787"/>
    <lineage>
        <taxon>Bacteria</taxon>
        <taxon>Bacillati</taxon>
        <taxon>Actinomycetota</taxon>
        <taxon>Actinomycetes</taxon>
        <taxon>Streptosporangiales</taxon>
        <taxon>Thermomonosporaceae</taxon>
        <taxon>Actinomadura</taxon>
    </lineage>
</organism>
<dbReference type="AlphaFoldDB" id="A0A365H4P3"/>
<feature type="transmembrane region" description="Helical" evidence="1">
    <location>
        <begin position="39"/>
        <end position="60"/>
    </location>
</feature>
<reference evidence="2 3" key="1">
    <citation type="submission" date="2018-06" db="EMBL/GenBank/DDBJ databases">
        <title>Actinomadura craniellae sp. nov. isolated from marine sponge Craniella sp.</title>
        <authorList>
            <person name="Li L."/>
            <person name="Xu Q.H."/>
            <person name="Lin H.W."/>
            <person name="Lu Y.H."/>
        </authorList>
    </citation>
    <scope>NUCLEOTIDE SEQUENCE [LARGE SCALE GENOMIC DNA]</scope>
    <source>
        <strain evidence="2 3">LHW63021</strain>
    </source>
</reference>
<keyword evidence="1" id="KW-1133">Transmembrane helix</keyword>
<evidence type="ECO:0008006" key="4">
    <source>
        <dbReference type="Google" id="ProtNLM"/>
    </source>
</evidence>
<dbReference type="InterPro" id="IPR047789">
    <property type="entry name" value="CU044_5270-like"/>
</dbReference>
<dbReference type="NCBIfam" id="NF038083">
    <property type="entry name" value="CU044_5270_fam"/>
    <property type="match status" value="1"/>
</dbReference>
<evidence type="ECO:0000256" key="1">
    <source>
        <dbReference type="SAM" id="Phobius"/>
    </source>
</evidence>
<keyword evidence="1" id="KW-0812">Transmembrane</keyword>
<comment type="caution">
    <text evidence="2">The sequence shown here is derived from an EMBL/GenBank/DDBJ whole genome shotgun (WGS) entry which is preliminary data.</text>
</comment>
<sequence length="372" mass="39838">MRMVRGHYPEPAPPTAQEIARAKALLKEPQRRSLPRLRWGLGGMVAVGVAAAVAITLAGGNPPAPPGPVHLDDRGMFLAAAEKAERQPTGNYWYVSQIGGHSYIMRARTGTYAVTGAHTESFSWWGAKPGMGEAFHSRVIPARPPTERDMALWRRAGSPSSFRVWSADSYSTYTTRAEKWRVDTRSGGGEFPGGLSSGDLRSLPTAPAELAERFLSRTAMRAAGALRPSAGREAELAGTKFMRVASLLAAPVPPKTRAGLMRALTTQPGVHAVGRATDPLGRRGIALASDGRATTVTGEFGAPKAEQGTYHSRAVIIFDERTGALLSQQEELTRPGGPYAEMKPGFVINYWTIRSAGWADARPTLPTGLPFG</sequence>
<gene>
    <name evidence="2" type="ORF">DPM19_17520</name>
</gene>
<evidence type="ECO:0000313" key="2">
    <source>
        <dbReference type="EMBL" id="RAY14075.1"/>
    </source>
</evidence>
<proteinExistence type="predicted"/>
<name>A0A365H4P3_9ACTN</name>
<protein>
    <recommendedName>
        <fullName evidence="4">CU044_5270 family protein</fullName>
    </recommendedName>
</protein>
<dbReference type="Proteomes" id="UP000251891">
    <property type="component" value="Unassembled WGS sequence"/>
</dbReference>
<accession>A0A365H4P3</accession>
<dbReference type="EMBL" id="QLYX01000007">
    <property type="protein sequence ID" value="RAY14075.1"/>
    <property type="molecule type" value="Genomic_DNA"/>
</dbReference>
<keyword evidence="1" id="KW-0472">Membrane</keyword>
<evidence type="ECO:0000313" key="3">
    <source>
        <dbReference type="Proteomes" id="UP000251891"/>
    </source>
</evidence>
<keyword evidence="3" id="KW-1185">Reference proteome</keyword>